<dbReference type="PRINTS" id="PR00633">
    <property type="entry name" value="RCCNDNSATION"/>
</dbReference>
<dbReference type="Proteomes" id="UP001642540">
    <property type="component" value="Unassembled WGS sequence"/>
</dbReference>
<dbReference type="EMBL" id="CAXLJM020000007">
    <property type="protein sequence ID" value="CAL8072917.1"/>
    <property type="molecule type" value="Genomic_DNA"/>
</dbReference>
<sequence length="354" mass="39260">MRMADLYFCGTDMYQCLRINQTGTKTSLKSVFKIPTVIQDKSDLEFNHFYVVYLKHGSQNKYSWYMNGFGLSETQIFASALLIKEVAVCKNSIIGLSDDGSLYRIKLEADNNRELLCLKTSKVKTDENETEAMPFKKVAANENQIFALQSTSDMSSIYLVEDELLLVAQFPDKYIVEFSVGLGHFVALSDTGALWNWGHCGRSELASNTEMNVMSVINNPSRVEFFDDLPCIVLKVACGGWHTLALTSDGDIYSWGWNESGQLGHNTVVVSKSDPHPVDLGSAEDPVVDISAGSRHSLALLKSGRLFSWGRNKEGQCGFGSKDSSGEPVEIGKCWDGIATKIKCGKWSSFIFIK</sequence>
<feature type="repeat" description="RCC1" evidence="2">
    <location>
        <begin position="250"/>
        <end position="303"/>
    </location>
</feature>
<name>A0ABP1PRI6_9HEXA</name>
<proteinExistence type="predicted"/>
<comment type="caution">
    <text evidence="3">The sequence shown here is derived from an EMBL/GenBank/DDBJ whole genome shotgun (WGS) entry which is preliminary data.</text>
</comment>
<evidence type="ECO:0000256" key="2">
    <source>
        <dbReference type="PROSITE-ProRule" id="PRU00235"/>
    </source>
</evidence>
<keyword evidence="1" id="KW-0677">Repeat</keyword>
<evidence type="ECO:0000313" key="3">
    <source>
        <dbReference type="EMBL" id="CAL8072917.1"/>
    </source>
</evidence>
<dbReference type="InterPro" id="IPR009091">
    <property type="entry name" value="RCC1/BLIP-II"/>
</dbReference>
<dbReference type="SUPFAM" id="SSF50985">
    <property type="entry name" value="RCC1/BLIP-II"/>
    <property type="match status" value="1"/>
</dbReference>
<protein>
    <recommendedName>
        <fullName evidence="5">RCC1 domain-containing protein 1</fullName>
    </recommendedName>
</protein>
<gene>
    <name evidence="3" type="ORF">ODALV1_LOCUS2396</name>
</gene>
<dbReference type="InterPro" id="IPR051625">
    <property type="entry name" value="Signaling_Regulatory_Domain"/>
</dbReference>
<feature type="repeat" description="RCC1" evidence="2">
    <location>
        <begin position="304"/>
        <end position="354"/>
    </location>
</feature>
<dbReference type="Gene3D" id="2.130.10.30">
    <property type="entry name" value="Regulator of chromosome condensation 1/beta-lactamase-inhibitor protein II"/>
    <property type="match status" value="1"/>
</dbReference>
<feature type="repeat" description="RCC1" evidence="2">
    <location>
        <begin position="192"/>
        <end position="249"/>
    </location>
</feature>
<dbReference type="PANTHER" id="PTHR22872">
    <property type="entry name" value="BTK-BINDING PROTEIN-RELATED"/>
    <property type="match status" value="1"/>
</dbReference>
<evidence type="ECO:0008006" key="5">
    <source>
        <dbReference type="Google" id="ProtNLM"/>
    </source>
</evidence>
<evidence type="ECO:0000313" key="4">
    <source>
        <dbReference type="Proteomes" id="UP001642540"/>
    </source>
</evidence>
<dbReference type="Pfam" id="PF00415">
    <property type="entry name" value="RCC1"/>
    <property type="match status" value="3"/>
</dbReference>
<dbReference type="PROSITE" id="PS50012">
    <property type="entry name" value="RCC1_3"/>
    <property type="match status" value="3"/>
</dbReference>
<evidence type="ECO:0000256" key="1">
    <source>
        <dbReference type="ARBA" id="ARBA00022737"/>
    </source>
</evidence>
<reference evidence="3 4" key="1">
    <citation type="submission" date="2024-08" db="EMBL/GenBank/DDBJ databases">
        <authorList>
            <person name="Cucini C."/>
            <person name="Frati F."/>
        </authorList>
    </citation>
    <scope>NUCLEOTIDE SEQUENCE [LARGE SCALE GENOMIC DNA]</scope>
</reference>
<dbReference type="PROSITE" id="PS00626">
    <property type="entry name" value="RCC1_2"/>
    <property type="match status" value="2"/>
</dbReference>
<organism evidence="3 4">
    <name type="scientific">Orchesella dallaii</name>
    <dbReference type="NCBI Taxonomy" id="48710"/>
    <lineage>
        <taxon>Eukaryota</taxon>
        <taxon>Metazoa</taxon>
        <taxon>Ecdysozoa</taxon>
        <taxon>Arthropoda</taxon>
        <taxon>Hexapoda</taxon>
        <taxon>Collembola</taxon>
        <taxon>Entomobryomorpha</taxon>
        <taxon>Entomobryoidea</taxon>
        <taxon>Orchesellidae</taxon>
        <taxon>Orchesellinae</taxon>
        <taxon>Orchesella</taxon>
    </lineage>
</organism>
<keyword evidence="4" id="KW-1185">Reference proteome</keyword>
<dbReference type="InterPro" id="IPR000408">
    <property type="entry name" value="Reg_chr_condens"/>
</dbReference>
<accession>A0ABP1PRI6</accession>